<evidence type="ECO:0000256" key="2">
    <source>
        <dbReference type="SAM" id="SignalP"/>
    </source>
</evidence>
<evidence type="ECO:0000313" key="5">
    <source>
        <dbReference type="Proteomes" id="UP000193804"/>
    </source>
</evidence>
<keyword evidence="1" id="KW-0472">Membrane</keyword>
<keyword evidence="1" id="KW-1133">Transmembrane helix</keyword>
<protein>
    <submittedName>
        <fullName evidence="4">CHAT domain-containing protein</fullName>
    </submittedName>
</protein>
<dbReference type="AlphaFoldDB" id="A0A1X7JXU9"/>
<dbReference type="Proteomes" id="UP000193804">
    <property type="component" value="Unassembled WGS sequence"/>
</dbReference>
<dbReference type="SUPFAM" id="SSF48452">
    <property type="entry name" value="TPR-like"/>
    <property type="match status" value="2"/>
</dbReference>
<dbReference type="InterPro" id="IPR011990">
    <property type="entry name" value="TPR-like_helical_dom_sf"/>
</dbReference>
<feature type="domain" description="CHAT" evidence="3">
    <location>
        <begin position="576"/>
        <end position="830"/>
    </location>
</feature>
<dbReference type="OrthoDB" id="9771112at2"/>
<name>A0A1X7JXU9_9BACT</name>
<dbReference type="Gene3D" id="1.25.40.10">
    <property type="entry name" value="Tetratricopeptide repeat domain"/>
    <property type="match status" value="1"/>
</dbReference>
<feature type="signal peptide" evidence="2">
    <location>
        <begin position="1"/>
        <end position="29"/>
    </location>
</feature>
<evidence type="ECO:0000313" key="4">
    <source>
        <dbReference type="EMBL" id="SMG33013.1"/>
    </source>
</evidence>
<dbReference type="InterPro" id="IPR024983">
    <property type="entry name" value="CHAT_dom"/>
</dbReference>
<dbReference type="RefSeq" id="WP_085516976.1">
    <property type="nucleotide sequence ID" value="NZ_FXAW01000004.1"/>
</dbReference>
<feature type="transmembrane region" description="Helical" evidence="1">
    <location>
        <begin position="844"/>
        <end position="862"/>
    </location>
</feature>
<keyword evidence="5" id="KW-1185">Reference proteome</keyword>
<proteinExistence type="predicted"/>
<gene>
    <name evidence="4" type="ORF">SAMN05661096_02059</name>
</gene>
<dbReference type="Pfam" id="PF12770">
    <property type="entry name" value="CHAT"/>
    <property type="match status" value="1"/>
</dbReference>
<keyword evidence="1" id="KW-0812">Transmembrane</keyword>
<sequence length="869" mass="100754">MKSDFFYTVHFIFLVSLFMMSVLSTNTTAQDLSDSIYHDLDELVDEYPTLTSLNLYQLKIKERYSSLKSDQERLALVIMHCNLGFCLKEYGKHYDAVDQYRKAWGLYSNHDLTDYDIIEYCLKPLGNLLTITGNFSDAENIITHYMQMAQSQGNHIAYTAGVINLSVVYHNIGNYSAALELLESHLRKVDINGNQKSLIENNITTNLLALKKHKEAEIKIQNYEARSLSGLKNKAQILIKRKQYNAARKALVEIELLLAEKKSPRQLAKFYVEKSQFHFLMEEEDSAIVHLERARNILLPTVGMKEIFMKKSLLYAENTLIDIFDAYADYTDDSDLKLDYYELSFYVEKLIFKNINDAESKLIFQTSNRSRSEKCIQILYEQHQYSKNDSLIWRALHYAEKSKARVLKVSAHQKSLLEQYPTDSLLQRHQDLIEDQQSLVGKLIRNQLAEPDENSRSRLSQQFIELSSQISQTQNSIDKNYPHNALEEEVNFKLLQKQLRTESAQILYTFFGDKNLYLFWITHDEIKWQKHSIKKSFKEELVKFILLFESSTLINNDIPNFVNISFSLSKLFGRDLKQEYKNLIIIPDGLLSFLPFESLIKEKVNHSNYSKMPFWLTKWTIAYNTSLNFYQLNQKELVLKTLYGVFPIYSNSNRFLKSSKREAEMISDVFEGKIDLNEKATKSNFLRNSKQFDVLHLSTHASGGDFSVPAYIEFIDDVLLLPEIYAQNFEANLVVLSACETGVGKVVKGATPISLARGFQFAGVSNILLTQWKVNDNATSKLMTDFYRDLKESKSPAKSIKEARISYLMDKSISNIEKSPYYWAAFNYYGKVGEKEPVLINRNHILIIGITVFMILLGLYSFRHFYKRS</sequence>
<dbReference type="PANTHER" id="PTHR10098">
    <property type="entry name" value="RAPSYN-RELATED"/>
    <property type="match status" value="1"/>
</dbReference>
<dbReference type="STRING" id="1028.SAMN05661096_02059"/>
<dbReference type="PANTHER" id="PTHR10098:SF108">
    <property type="entry name" value="TETRATRICOPEPTIDE REPEAT PROTEIN 28"/>
    <property type="match status" value="1"/>
</dbReference>
<accession>A0A1X7JXU9</accession>
<feature type="chain" id="PRO_5012417294" evidence="2">
    <location>
        <begin position="30"/>
        <end position="869"/>
    </location>
</feature>
<keyword evidence="2" id="KW-0732">Signal</keyword>
<evidence type="ECO:0000259" key="3">
    <source>
        <dbReference type="Pfam" id="PF12770"/>
    </source>
</evidence>
<reference evidence="5" key="1">
    <citation type="submission" date="2017-04" db="EMBL/GenBank/DDBJ databases">
        <authorList>
            <person name="Varghese N."/>
            <person name="Submissions S."/>
        </authorList>
    </citation>
    <scope>NUCLEOTIDE SEQUENCE [LARGE SCALE GENOMIC DNA]</scope>
    <source>
        <strain evidence="5">DSM 4125</strain>
    </source>
</reference>
<dbReference type="EMBL" id="FXAW01000004">
    <property type="protein sequence ID" value="SMG33013.1"/>
    <property type="molecule type" value="Genomic_DNA"/>
</dbReference>
<organism evidence="4 5">
    <name type="scientific">Marivirga sericea</name>
    <dbReference type="NCBI Taxonomy" id="1028"/>
    <lineage>
        <taxon>Bacteria</taxon>
        <taxon>Pseudomonadati</taxon>
        <taxon>Bacteroidota</taxon>
        <taxon>Cytophagia</taxon>
        <taxon>Cytophagales</taxon>
        <taxon>Marivirgaceae</taxon>
        <taxon>Marivirga</taxon>
    </lineage>
</organism>
<evidence type="ECO:0000256" key="1">
    <source>
        <dbReference type="SAM" id="Phobius"/>
    </source>
</evidence>